<dbReference type="AlphaFoldDB" id="A0A147BT26"/>
<sequence length="68" mass="7740">MPKHLSTEYRSINMLLLLSLGYAIHTHTHTHILLHSSKTPQGCSLDQETFLSLPQNIHIFFPTCSPKI</sequence>
<reference evidence="1" key="1">
    <citation type="journal article" date="2018" name="PLoS Negl. Trop. Dis.">
        <title>Sialome diversity of ticks revealed by RNAseq of single tick salivary glands.</title>
        <authorList>
            <person name="Perner J."/>
            <person name="Kropackova S."/>
            <person name="Kopacek P."/>
            <person name="Ribeiro J.M."/>
        </authorList>
    </citation>
    <scope>NUCLEOTIDE SEQUENCE</scope>
    <source>
        <strain evidence="1">Siblings of single egg batch collected in Ceske Budejovice</strain>
        <tissue evidence="1">Salivary glands</tissue>
    </source>
</reference>
<proteinExistence type="predicted"/>
<dbReference type="EMBL" id="GEGO01001468">
    <property type="protein sequence ID" value="JAR93936.1"/>
    <property type="molecule type" value="Transcribed_RNA"/>
</dbReference>
<accession>A0A147BT26</accession>
<organism evidence="1">
    <name type="scientific">Ixodes ricinus</name>
    <name type="common">Common tick</name>
    <name type="synonym">Acarus ricinus</name>
    <dbReference type="NCBI Taxonomy" id="34613"/>
    <lineage>
        <taxon>Eukaryota</taxon>
        <taxon>Metazoa</taxon>
        <taxon>Ecdysozoa</taxon>
        <taxon>Arthropoda</taxon>
        <taxon>Chelicerata</taxon>
        <taxon>Arachnida</taxon>
        <taxon>Acari</taxon>
        <taxon>Parasitiformes</taxon>
        <taxon>Ixodida</taxon>
        <taxon>Ixodoidea</taxon>
        <taxon>Ixodidae</taxon>
        <taxon>Ixodinae</taxon>
        <taxon>Ixodes</taxon>
    </lineage>
</organism>
<protein>
    <submittedName>
        <fullName evidence="1">Putative secreted protein</fullName>
    </submittedName>
</protein>
<name>A0A147BT26_IXORI</name>
<evidence type="ECO:0000313" key="1">
    <source>
        <dbReference type="EMBL" id="JAR93936.1"/>
    </source>
</evidence>